<evidence type="ECO:0000313" key="3">
    <source>
        <dbReference type="Proteomes" id="UP001320876"/>
    </source>
</evidence>
<dbReference type="RefSeq" id="WP_264489604.1">
    <property type="nucleotide sequence ID" value="NZ_JAPDDT010000014.1"/>
</dbReference>
<dbReference type="Gene3D" id="2.120.10.30">
    <property type="entry name" value="TolB, C-terminal domain"/>
    <property type="match status" value="1"/>
</dbReference>
<dbReference type="Proteomes" id="UP001320876">
    <property type="component" value="Unassembled WGS sequence"/>
</dbReference>
<name>A0ABT3GPP2_9BACT</name>
<dbReference type="InterPro" id="IPR011042">
    <property type="entry name" value="6-blade_b-propeller_TolB-like"/>
</dbReference>
<dbReference type="PANTHER" id="PTHR33546:SF1">
    <property type="entry name" value="LARGE, MULTIFUNCTIONAL SECRETED PROTEIN"/>
    <property type="match status" value="1"/>
</dbReference>
<evidence type="ECO:0000313" key="2">
    <source>
        <dbReference type="EMBL" id="MCW1925498.1"/>
    </source>
</evidence>
<sequence length="527" mass="57761">MTRIARIRNGVIPIGSIVNPCTVIREIRAIRGSLLRCLPYFAAGTVSAATFTVERMPNPPGVDPQVGGVDVLPDGKVAVVFHRGEAMIFDPVTKTWSKFAEGLQEPLGVIAESPSSWLVMQRAELTRLKDTDGDGKADEYETVFDDFGLTGNYHEFAFGPARGPDGSLYIALNVASNGAGVREEIRGKWSELGDLDFKQMIHDGQWGKRAARAGRMYSRVPWRGWVLKLSPDGKTMTPYACGFRSPDGIGVDADGHVLVTDNQGDWRGTSPLHALKPGGFHGHPASLVWQEGWSQGDPRKLSLAKIDAMRVKESGRFAQGELANSPTQPVVFPATWGPYARQVLIGEMNQNRMVRFIADDVNGFRQGSLIPIFDDAGLGNGNHRLAFGKDGILWVGKTHLSWAGAEGLVKVTPSGLEDVFVVTGMKLEKTAEGHAFRISFNRPMPSVNSIRLNRFNYIYHEDYGSPKTDEATVEITKREMIGDGREWRLTAVPKLGALHRFDLAGLRSADGKALEGKSLYYQASELP</sequence>
<feature type="domain" description="DUF7133" evidence="1">
    <location>
        <begin position="95"/>
        <end position="218"/>
    </location>
</feature>
<dbReference type="PANTHER" id="PTHR33546">
    <property type="entry name" value="LARGE, MULTIFUNCTIONAL SECRETED PROTEIN-RELATED"/>
    <property type="match status" value="1"/>
</dbReference>
<dbReference type="EMBL" id="JAPDDT010000014">
    <property type="protein sequence ID" value="MCW1925498.1"/>
    <property type="molecule type" value="Genomic_DNA"/>
</dbReference>
<dbReference type="InterPro" id="IPR011041">
    <property type="entry name" value="Quinoprot_gluc/sorb_DH_b-prop"/>
</dbReference>
<dbReference type="SUPFAM" id="SSF50952">
    <property type="entry name" value="Soluble quinoprotein glucose dehydrogenase"/>
    <property type="match status" value="1"/>
</dbReference>
<dbReference type="InterPro" id="IPR055557">
    <property type="entry name" value="DUF7133"/>
</dbReference>
<protein>
    <recommendedName>
        <fullName evidence="1">DUF7133 domain-containing protein</fullName>
    </recommendedName>
</protein>
<proteinExistence type="predicted"/>
<accession>A0ABT3GPP2</accession>
<evidence type="ECO:0000259" key="1">
    <source>
        <dbReference type="Pfam" id="PF23500"/>
    </source>
</evidence>
<dbReference type="Pfam" id="PF23500">
    <property type="entry name" value="DUF7133"/>
    <property type="match status" value="1"/>
</dbReference>
<gene>
    <name evidence="2" type="ORF">OKA05_23270</name>
</gene>
<keyword evidence="3" id="KW-1185">Reference proteome</keyword>
<reference evidence="2 3" key="1">
    <citation type="submission" date="2022-10" db="EMBL/GenBank/DDBJ databases">
        <title>Luteolibacter arcticus strain CCTCC AB 2014275, whole genome shotgun sequencing project.</title>
        <authorList>
            <person name="Zhao G."/>
            <person name="Shen L."/>
        </authorList>
    </citation>
    <scope>NUCLEOTIDE SEQUENCE [LARGE SCALE GENOMIC DNA]</scope>
    <source>
        <strain evidence="2 3">CCTCC AB 2014275</strain>
    </source>
</reference>
<organism evidence="2 3">
    <name type="scientific">Luteolibacter arcticus</name>
    <dbReference type="NCBI Taxonomy" id="1581411"/>
    <lineage>
        <taxon>Bacteria</taxon>
        <taxon>Pseudomonadati</taxon>
        <taxon>Verrucomicrobiota</taxon>
        <taxon>Verrucomicrobiia</taxon>
        <taxon>Verrucomicrobiales</taxon>
        <taxon>Verrucomicrobiaceae</taxon>
        <taxon>Luteolibacter</taxon>
    </lineage>
</organism>
<comment type="caution">
    <text evidence="2">The sequence shown here is derived from an EMBL/GenBank/DDBJ whole genome shotgun (WGS) entry which is preliminary data.</text>
</comment>